<evidence type="ECO:0000256" key="4">
    <source>
        <dbReference type="ARBA" id="ARBA00022993"/>
    </source>
</evidence>
<dbReference type="GO" id="GO:0015937">
    <property type="term" value="P:coenzyme A biosynthetic process"/>
    <property type="evidence" value="ECO:0007669"/>
    <property type="project" value="UniProtKB-UniRule"/>
</dbReference>
<dbReference type="Proteomes" id="UP000004664">
    <property type="component" value="Unassembled WGS sequence"/>
</dbReference>
<keyword evidence="3 5" id="KW-0067">ATP-binding</keyword>
<dbReference type="GO" id="GO:0005737">
    <property type="term" value="C:cytoplasm"/>
    <property type="evidence" value="ECO:0007669"/>
    <property type="project" value="UniProtKB-SubCell"/>
</dbReference>
<dbReference type="Pfam" id="PF01121">
    <property type="entry name" value="CoaE"/>
    <property type="match status" value="1"/>
</dbReference>
<dbReference type="Gene3D" id="3.40.50.300">
    <property type="entry name" value="P-loop containing nucleotide triphosphate hydrolases"/>
    <property type="match status" value="1"/>
</dbReference>
<comment type="subcellular location">
    <subcellularLocation>
        <location evidence="5">Cytoplasm</location>
    </subcellularLocation>
</comment>
<dbReference type="InterPro" id="IPR001977">
    <property type="entry name" value="Depp_CoAkinase"/>
</dbReference>
<evidence type="ECO:0000256" key="3">
    <source>
        <dbReference type="ARBA" id="ARBA00022840"/>
    </source>
</evidence>
<comment type="catalytic activity">
    <reaction evidence="5">
        <text>3'-dephospho-CoA + ATP = ADP + CoA + H(+)</text>
        <dbReference type="Rhea" id="RHEA:18245"/>
        <dbReference type="ChEBI" id="CHEBI:15378"/>
        <dbReference type="ChEBI" id="CHEBI:30616"/>
        <dbReference type="ChEBI" id="CHEBI:57287"/>
        <dbReference type="ChEBI" id="CHEBI:57328"/>
        <dbReference type="ChEBI" id="CHEBI:456216"/>
        <dbReference type="EC" id="2.7.1.24"/>
    </reaction>
</comment>
<evidence type="ECO:0000256" key="2">
    <source>
        <dbReference type="ARBA" id="ARBA00022741"/>
    </source>
</evidence>
<evidence type="ECO:0000256" key="6">
    <source>
        <dbReference type="NCBIfam" id="TIGR00152"/>
    </source>
</evidence>
<evidence type="ECO:0000313" key="7">
    <source>
        <dbReference type="EMBL" id="EGW23657.1"/>
    </source>
</evidence>
<dbReference type="HOGENOM" id="CLU_057180_1_2_6"/>
<name>G3IRN8_METTV</name>
<dbReference type="PROSITE" id="PS51219">
    <property type="entry name" value="DPCK"/>
    <property type="match status" value="1"/>
</dbReference>
<dbReference type="HAMAP" id="MF_00376">
    <property type="entry name" value="Dephospho_CoA_kinase"/>
    <property type="match status" value="1"/>
</dbReference>
<dbReference type="RefSeq" id="WP_006891915.1">
    <property type="nucleotide sequence ID" value="NZ_JH109152.1"/>
</dbReference>
<keyword evidence="5 7" id="KW-0808">Transferase</keyword>
<dbReference type="PANTHER" id="PTHR10695:SF46">
    <property type="entry name" value="BIFUNCTIONAL COENZYME A SYNTHASE-RELATED"/>
    <property type="match status" value="1"/>
</dbReference>
<dbReference type="GO" id="GO:0005524">
    <property type="term" value="F:ATP binding"/>
    <property type="evidence" value="ECO:0007669"/>
    <property type="project" value="UniProtKB-UniRule"/>
</dbReference>
<dbReference type="GO" id="GO:0004140">
    <property type="term" value="F:dephospho-CoA kinase activity"/>
    <property type="evidence" value="ECO:0007669"/>
    <property type="project" value="UniProtKB-UniRule"/>
</dbReference>
<feature type="binding site" evidence="5">
    <location>
        <begin position="11"/>
        <end position="16"/>
    </location>
    <ligand>
        <name>ATP</name>
        <dbReference type="ChEBI" id="CHEBI:30616"/>
    </ligand>
</feature>
<dbReference type="OrthoDB" id="9812943at2"/>
<keyword evidence="8" id="KW-1185">Reference proteome</keyword>
<evidence type="ECO:0000256" key="5">
    <source>
        <dbReference type="HAMAP-Rule" id="MF_00376"/>
    </source>
</evidence>
<dbReference type="CDD" id="cd02022">
    <property type="entry name" value="DPCK"/>
    <property type="match status" value="1"/>
</dbReference>
<protein>
    <recommendedName>
        <fullName evidence="5 6">Dephospho-CoA kinase</fullName>
        <ecNumber evidence="5 6">2.7.1.24</ecNumber>
    </recommendedName>
    <alternativeName>
        <fullName evidence="5">Dephosphocoenzyme A kinase</fullName>
    </alternativeName>
</protein>
<dbReference type="EC" id="2.7.1.24" evidence="5 6"/>
<dbReference type="UniPathway" id="UPA00241">
    <property type="reaction ID" value="UER00356"/>
</dbReference>
<keyword evidence="2 5" id="KW-0547">Nucleotide-binding</keyword>
<evidence type="ECO:0000256" key="1">
    <source>
        <dbReference type="ARBA" id="ARBA00009018"/>
    </source>
</evidence>
<gene>
    <name evidence="5" type="primary">coaE</name>
    <name evidence="7" type="ORF">Mettu_2519</name>
</gene>
<evidence type="ECO:0000313" key="8">
    <source>
        <dbReference type="Proteomes" id="UP000004664"/>
    </source>
</evidence>
<dbReference type="EMBL" id="JH109152">
    <property type="protein sequence ID" value="EGW23657.1"/>
    <property type="molecule type" value="Genomic_DNA"/>
</dbReference>
<organism evidence="7 8">
    <name type="scientific">Methylobacter tundripaludum (strain ATCC BAA-1195 / DSM 17260 / SV96)</name>
    <dbReference type="NCBI Taxonomy" id="697282"/>
    <lineage>
        <taxon>Bacteria</taxon>
        <taxon>Pseudomonadati</taxon>
        <taxon>Pseudomonadota</taxon>
        <taxon>Gammaproteobacteria</taxon>
        <taxon>Methylococcales</taxon>
        <taxon>Methylococcaceae</taxon>
        <taxon>Methylobacter</taxon>
    </lineage>
</organism>
<sequence>MLKVGLTGGIGCGKSTVAEIFADLNIPVLDADQIAHSLVEKGQPALARIQQEFGTSVLNPDGSLNRRHLREIVFSDLKQKQKLESILHPLIYKTLQAELEPLVAPYCIISIPLLFETDMIHLVDRILVIDCPVETQIERVKIRDNLTIERIQSIIDNQVSRAYRIAKADDLIDNSTTDYRLAEQVKKLHNLYLSLSACRD</sequence>
<dbReference type="eggNOG" id="COG0237">
    <property type="taxonomic scope" value="Bacteria"/>
</dbReference>
<dbReference type="AlphaFoldDB" id="G3IRN8"/>
<dbReference type="SUPFAM" id="SSF52540">
    <property type="entry name" value="P-loop containing nucleoside triphosphate hydrolases"/>
    <property type="match status" value="1"/>
</dbReference>
<comment type="similarity">
    <text evidence="1 5">Belongs to the CoaE family.</text>
</comment>
<keyword evidence="5" id="KW-0963">Cytoplasm</keyword>
<dbReference type="NCBIfam" id="TIGR00152">
    <property type="entry name" value="dephospho-CoA kinase"/>
    <property type="match status" value="1"/>
</dbReference>
<dbReference type="STRING" id="697282.Mettu_2519"/>
<keyword evidence="4 5" id="KW-0173">Coenzyme A biosynthesis</keyword>
<keyword evidence="5 7" id="KW-0418">Kinase</keyword>
<comment type="function">
    <text evidence="5">Catalyzes the phosphorylation of the 3'-hydroxyl group of dephosphocoenzyme A to form coenzyme A.</text>
</comment>
<dbReference type="PANTHER" id="PTHR10695">
    <property type="entry name" value="DEPHOSPHO-COA KINASE-RELATED"/>
    <property type="match status" value="1"/>
</dbReference>
<dbReference type="InterPro" id="IPR027417">
    <property type="entry name" value="P-loop_NTPase"/>
</dbReference>
<comment type="pathway">
    <text evidence="5">Cofactor biosynthesis; coenzyme A biosynthesis; CoA from (R)-pantothenate: step 5/5.</text>
</comment>
<reference evidence="7 8" key="1">
    <citation type="submission" date="2011-06" db="EMBL/GenBank/DDBJ databases">
        <title>Genomic sequence of Methylobacter tundripaludum SV96.</title>
        <authorList>
            <consortium name="US DOE Joint Genome Institute"/>
            <person name="Lucas S."/>
            <person name="Han J."/>
            <person name="Lapidus A."/>
            <person name="Cheng J.-F."/>
            <person name="Goodwin L."/>
            <person name="Pitluck S."/>
            <person name="Held B."/>
            <person name="Detter J.C."/>
            <person name="Han C."/>
            <person name="Tapia R."/>
            <person name="Land M."/>
            <person name="Hauser L."/>
            <person name="Kyrpides N."/>
            <person name="Ivanova N."/>
            <person name="Ovchinnikova G."/>
            <person name="Pagani I."/>
            <person name="Klotz M.G."/>
            <person name="Dispirito A.A."/>
            <person name="Murrell J.C."/>
            <person name="Dunfield P."/>
            <person name="Kalyuzhnaya M.G."/>
            <person name="Svenning M."/>
            <person name="Trotsenko Y.A."/>
            <person name="Stein L.Y."/>
            <person name="Woyke T."/>
        </authorList>
    </citation>
    <scope>NUCLEOTIDE SEQUENCE [LARGE SCALE GENOMIC DNA]</scope>
    <source>
        <strain evidence="8">ATCC BAA-1195 / DSM 17260 / SV96</strain>
    </source>
</reference>
<proteinExistence type="inferred from homology"/>
<accession>G3IRN8</accession>